<proteinExistence type="predicted"/>
<sequence length="99" mass="11334">MAGGYADPCKIYGSIYLERDARRRGYCSATVFLEEQEAFASLVVYQETSKLFADKAGLWYITDARDFADYTVFVTDNRSLADFNIFYTKSRSFAGCKER</sequence>
<reference evidence="2 3" key="1">
    <citation type="submission" date="2019-09" db="EMBL/GenBank/DDBJ databases">
        <title>Genome sequence of Hymenobacter sp. M3.</title>
        <authorList>
            <person name="Srinivasan S."/>
        </authorList>
    </citation>
    <scope>NUCLEOTIDE SEQUENCE [LARGE SCALE GENOMIC DNA]</scope>
    <source>
        <strain evidence="2 3">M3</strain>
    </source>
</reference>
<dbReference type="EMBL" id="VTWU01000005">
    <property type="protein sequence ID" value="KAA9331704.1"/>
    <property type="molecule type" value="Genomic_DNA"/>
</dbReference>
<protein>
    <recommendedName>
        <fullName evidence="1">7(1) septoil knot domain-containing protein</fullName>
    </recommendedName>
</protein>
<evidence type="ECO:0000313" key="2">
    <source>
        <dbReference type="EMBL" id="KAA9331704.1"/>
    </source>
</evidence>
<keyword evidence="3" id="KW-1185">Reference proteome</keyword>
<organism evidence="2 3">
    <name type="scientific">Hymenobacter busanensis</name>
    <dbReference type="NCBI Taxonomy" id="2607656"/>
    <lineage>
        <taxon>Bacteria</taxon>
        <taxon>Pseudomonadati</taxon>
        <taxon>Bacteroidota</taxon>
        <taxon>Cytophagia</taxon>
        <taxon>Cytophagales</taxon>
        <taxon>Hymenobacteraceae</taxon>
        <taxon>Hymenobacter</taxon>
    </lineage>
</organism>
<dbReference type="Proteomes" id="UP000326380">
    <property type="component" value="Unassembled WGS sequence"/>
</dbReference>
<comment type="caution">
    <text evidence="2">The sequence shown here is derived from an EMBL/GenBank/DDBJ whole genome shotgun (WGS) entry which is preliminary data.</text>
</comment>
<accession>A0A7L5A3E6</accession>
<dbReference type="AlphaFoldDB" id="A0A7L5A3E6"/>
<evidence type="ECO:0000313" key="3">
    <source>
        <dbReference type="Proteomes" id="UP000326380"/>
    </source>
</evidence>
<name>A0A7L5A3E6_9BACT</name>
<dbReference type="InterPro" id="IPR046148">
    <property type="entry name" value="Septknot"/>
</dbReference>
<dbReference type="Pfam" id="PF19647">
    <property type="entry name" value="Septknot"/>
    <property type="match status" value="1"/>
</dbReference>
<gene>
    <name evidence="2" type="ORF">F0P96_15320</name>
</gene>
<feature type="domain" description="7(1) septoil knot" evidence="1">
    <location>
        <begin position="9"/>
        <end position="97"/>
    </location>
</feature>
<evidence type="ECO:0000259" key="1">
    <source>
        <dbReference type="Pfam" id="PF19647"/>
    </source>
</evidence>